<reference evidence="10 11" key="1">
    <citation type="submission" date="2019-02" db="EMBL/GenBank/DDBJ databases">
        <title>Deep-cultivation of Planctomycetes and their phenomic and genomic characterization uncovers novel biology.</title>
        <authorList>
            <person name="Wiegand S."/>
            <person name="Jogler M."/>
            <person name="Boedeker C."/>
            <person name="Pinto D."/>
            <person name="Vollmers J."/>
            <person name="Rivas-Marin E."/>
            <person name="Kohn T."/>
            <person name="Peeters S.H."/>
            <person name="Heuer A."/>
            <person name="Rast P."/>
            <person name="Oberbeckmann S."/>
            <person name="Bunk B."/>
            <person name="Jeske O."/>
            <person name="Meyerdierks A."/>
            <person name="Storesund J.E."/>
            <person name="Kallscheuer N."/>
            <person name="Luecker S."/>
            <person name="Lage O.M."/>
            <person name="Pohl T."/>
            <person name="Merkel B.J."/>
            <person name="Hornburger P."/>
            <person name="Mueller R.-W."/>
            <person name="Bruemmer F."/>
            <person name="Labrenz M."/>
            <person name="Spormann A.M."/>
            <person name="Op den Camp H."/>
            <person name="Overmann J."/>
            <person name="Amann R."/>
            <person name="Jetten M.S.M."/>
            <person name="Mascher T."/>
            <person name="Medema M.H."/>
            <person name="Devos D.P."/>
            <person name="Kaster A.-K."/>
            <person name="Ovreas L."/>
            <person name="Rohde M."/>
            <person name="Galperin M.Y."/>
            <person name="Jogler C."/>
        </authorList>
    </citation>
    <scope>NUCLEOTIDE SEQUENCE [LARGE SCALE GENOMIC DNA]</scope>
    <source>
        <strain evidence="10 11">Mal4</strain>
    </source>
</reference>
<name>A0A517ZAD3_9PLAN</name>
<dbReference type="KEGG" id="mri:Mal4_37730"/>
<evidence type="ECO:0000256" key="8">
    <source>
        <dbReference type="RuleBase" id="RU364100"/>
    </source>
</evidence>
<accession>A0A517ZAD3</accession>
<keyword evidence="11" id="KW-1185">Reference proteome</keyword>
<dbReference type="SUPFAM" id="SSF143081">
    <property type="entry name" value="BB1717-like"/>
    <property type="match status" value="1"/>
</dbReference>
<dbReference type="GO" id="GO:0006508">
    <property type="term" value="P:proteolysis"/>
    <property type="evidence" value="ECO:0007669"/>
    <property type="project" value="UniProtKB-KW"/>
</dbReference>
<dbReference type="GO" id="GO:0003697">
    <property type="term" value="F:single-stranded DNA binding"/>
    <property type="evidence" value="ECO:0007669"/>
    <property type="project" value="InterPro"/>
</dbReference>
<sequence>MCGRFTLHAPPQLIREAFSLFRDPELAPRYNIAPSQPIAVVRFDENRTPREWDLLRWGLIPSWAKDSKIGYKMINARGETVASKPSFRAAFKRRRCLIPADGFYEWEKRDEGPKQPWYMTQPDGEPFAFAGLWESWSDPDGGVIESCTIITTEANDEMARLHDRMPVILPPDDYDVWLDPSIEEAKTLQPLLVPYEGELKFTPVSTEVNSPRHDSPDCIRPLPEQGQLFD</sequence>
<organism evidence="10 11">
    <name type="scientific">Maioricimonas rarisocia</name>
    <dbReference type="NCBI Taxonomy" id="2528026"/>
    <lineage>
        <taxon>Bacteria</taxon>
        <taxon>Pseudomonadati</taxon>
        <taxon>Planctomycetota</taxon>
        <taxon>Planctomycetia</taxon>
        <taxon>Planctomycetales</taxon>
        <taxon>Planctomycetaceae</taxon>
        <taxon>Maioricimonas</taxon>
    </lineage>
</organism>
<dbReference type="InterPro" id="IPR036590">
    <property type="entry name" value="SRAP-like"/>
</dbReference>
<dbReference type="Pfam" id="PF02586">
    <property type="entry name" value="SRAP"/>
    <property type="match status" value="1"/>
</dbReference>
<dbReference type="Gene3D" id="3.90.1680.10">
    <property type="entry name" value="SOS response associated peptidase-like"/>
    <property type="match status" value="1"/>
</dbReference>
<feature type="region of interest" description="Disordered" evidence="9">
    <location>
        <begin position="205"/>
        <end position="230"/>
    </location>
</feature>
<evidence type="ECO:0000256" key="5">
    <source>
        <dbReference type="ARBA" id="ARBA00023124"/>
    </source>
</evidence>
<evidence type="ECO:0000256" key="9">
    <source>
        <dbReference type="SAM" id="MobiDB-lite"/>
    </source>
</evidence>
<evidence type="ECO:0000256" key="1">
    <source>
        <dbReference type="ARBA" id="ARBA00008136"/>
    </source>
</evidence>
<dbReference type="Proteomes" id="UP000320496">
    <property type="component" value="Chromosome"/>
</dbReference>
<keyword evidence="5" id="KW-0190">Covalent protein-DNA linkage</keyword>
<gene>
    <name evidence="10" type="primary">yedK</name>
    <name evidence="10" type="ORF">Mal4_37730</name>
</gene>
<dbReference type="EC" id="3.4.-.-" evidence="8"/>
<evidence type="ECO:0000313" key="10">
    <source>
        <dbReference type="EMBL" id="QDU39428.1"/>
    </source>
</evidence>
<keyword evidence="3" id="KW-0227">DNA damage</keyword>
<dbReference type="AlphaFoldDB" id="A0A517ZAD3"/>
<dbReference type="PANTHER" id="PTHR13604:SF0">
    <property type="entry name" value="ABASIC SITE PROCESSING PROTEIN HMCES"/>
    <property type="match status" value="1"/>
</dbReference>
<dbReference type="EMBL" id="CP036275">
    <property type="protein sequence ID" value="QDU39428.1"/>
    <property type="molecule type" value="Genomic_DNA"/>
</dbReference>
<dbReference type="GO" id="GO:0008233">
    <property type="term" value="F:peptidase activity"/>
    <property type="evidence" value="ECO:0007669"/>
    <property type="project" value="UniProtKB-KW"/>
</dbReference>
<evidence type="ECO:0000256" key="2">
    <source>
        <dbReference type="ARBA" id="ARBA00022670"/>
    </source>
</evidence>
<dbReference type="OrthoDB" id="9782620at2"/>
<comment type="similarity">
    <text evidence="1 8">Belongs to the SOS response-associated peptidase family.</text>
</comment>
<evidence type="ECO:0000256" key="3">
    <source>
        <dbReference type="ARBA" id="ARBA00022763"/>
    </source>
</evidence>
<protein>
    <recommendedName>
        <fullName evidence="8">Abasic site processing protein</fullName>
        <ecNumber evidence="8">3.4.-.-</ecNumber>
    </recommendedName>
</protein>
<evidence type="ECO:0000256" key="6">
    <source>
        <dbReference type="ARBA" id="ARBA00023125"/>
    </source>
</evidence>
<keyword evidence="6" id="KW-0238">DNA-binding</keyword>
<keyword evidence="4 8" id="KW-0378">Hydrolase</keyword>
<dbReference type="GO" id="GO:0016829">
    <property type="term" value="F:lyase activity"/>
    <property type="evidence" value="ECO:0007669"/>
    <property type="project" value="UniProtKB-KW"/>
</dbReference>
<dbReference type="RefSeq" id="WP_145370611.1">
    <property type="nucleotide sequence ID" value="NZ_CP036275.1"/>
</dbReference>
<dbReference type="GO" id="GO:0106300">
    <property type="term" value="P:protein-DNA covalent cross-linking repair"/>
    <property type="evidence" value="ECO:0007669"/>
    <property type="project" value="InterPro"/>
</dbReference>
<proteinExistence type="inferred from homology"/>
<dbReference type="InterPro" id="IPR003738">
    <property type="entry name" value="SRAP"/>
</dbReference>
<evidence type="ECO:0000256" key="7">
    <source>
        <dbReference type="ARBA" id="ARBA00023239"/>
    </source>
</evidence>
<evidence type="ECO:0000256" key="4">
    <source>
        <dbReference type="ARBA" id="ARBA00022801"/>
    </source>
</evidence>
<keyword evidence="2 8" id="KW-0645">Protease</keyword>
<dbReference type="PANTHER" id="PTHR13604">
    <property type="entry name" value="DC12-RELATED"/>
    <property type="match status" value="1"/>
</dbReference>
<evidence type="ECO:0000313" key="11">
    <source>
        <dbReference type="Proteomes" id="UP000320496"/>
    </source>
</evidence>
<keyword evidence="7" id="KW-0456">Lyase</keyword>